<sequence length="97" mass="11381">MSIWSLIAVIYYVIINGYCFWLVKDDKVRAKTKKRRINEKRFFVCSLLGGAPAVFLAMHLYRHKTKHRSFVIGVPALLVLHIGIIYGIVQIIQFYFY</sequence>
<proteinExistence type="predicted"/>
<feature type="transmembrane region" description="Helical" evidence="1">
    <location>
        <begin position="73"/>
        <end position="96"/>
    </location>
</feature>
<gene>
    <name evidence="2" type="ORF">ACFSJH_13495</name>
</gene>
<name>A0ABW4YLX6_9BACL</name>
<dbReference type="EMBL" id="JBHUHO010000032">
    <property type="protein sequence ID" value="MFD2116737.1"/>
    <property type="molecule type" value="Genomic_DNA"/>
</dbReference>
<dbReference type="Proteomes" id="UP001597362">
    <property type="component" value="Unassembled WGS sequence"/>
</dbReference>
<dbReference type="RefSeq" id="WP_377773229.1">
    <property type="nucleotide sequence ID" value="NZ_JBHUHO010000032.1"/>
</dbReference>
<accession>A0ABW4YLX6</accession>
<keyword evidence="1" id="KW-0472">Membrane</keyword>
<dbReference type="Pfam" id="PF06961">
    <property type="entry name" value="DUF1294"/>
    <property type="match status" value="1"/>
</dbReference>
<dbReference type="InterPro" id="IPR010718">
    <property type="entry name" value="DUF1294"/>
</dbReference>
<reference evidence="3" key="1">
    <citation type="journal article" date="2019" name="Int. J. Syst. Evol. Microbiol.">
        <title>The Global Catalogue of Microorganisms (GCM) 10K type strain sequencing project: providing services to taxonomists for standard genome sequencing and annotation.</title>
        <authorList>
            <consortium name="The Broad Institute Genomics Platform"/>
            <consortium name="The Broad Institute Genome Sequencing Center for Infectious Disease"/>
            <person name="Wu L."/>
            <person name="Ma J."/>
        </authorList>
    </citation>
    <scope>NUCLEOTIDE SEQUENCE [LARGE SCALE GENOMIC DNA]</scope>
    <source>
        <strain evidence="3">GH52</strain>
    </source>
</reference>
<keyword evidence="3" id="KW-1185">Reference proteome</keyword>
<keyword evidence="1" id="KW-0812">Transmembrane</keyword>
<comment type="caution">
    <text evidence="2">The sequence shown here is derived from an EMBL/GenBank/DDBJ whole genome shotgun (WGS) entry which is preliminary data.</text>
</comment>
<evidence type="ECO:0000313" key="2">
    <source>
        <dbReference type="EMBL" id="MFD2116737.1"/>
    </source>
</evidence>
<evidence type="ECO:0000313" key="3">
    <source>
        <dbReference type="Proteomes" id="UP001597362"/>
    </source>
</evidence>
<keyword evidence="1" id="KW-1133">Transmembrane helix</keyword>
<feature type="transmembrane region" description="Helical" evidence="1">
    <location>
        <begin position="6"/>
        <end position="23"/>
    </location>
</feature>
<evidence type="ECO:0000256" key="1">
    <source>
        <dbReference type="SAM" id="Phobius"/>
    </source>
</evidence>
<feature type="transmembrane region" description="Helical" evidence="1">
    <location>
        <begin position="43"/>
        <end position="61"/>
    </location>
</feature>
<organism evidence="2 3">
    <name type="scientific">Paenibacillus yanchengensis</name>
    <dbReference type="NCBI Taxonomy" id="2035833"/>
    <lineage>
        <taxon>Bacteria</taxon>
        <taxon>Bacillati</taxon>
        <taxon>Bacillota</taxon>
        <taxon>Bacilli</taxon>
        <taxon>Bacillales</taxon>
        <taxon>Paenibacillaceae</taxon>
        <taxon>Paenibacillus</taxon>
    </lineage>
</organism>
<protein>
    <submittedName>
        <fullName evidence="2">DUF1294 domain-containing protein</fullName>
    </submittedName>
</protein>